<organism evidence="2 3">
    <name type="scientific">Hibiscus sabdariffa</name>
    <name type="common">roselle</name>
    <dbReference type="NCBI Taxonomy" id="183260"/>
    <lineage>
        <taxon>Eukaryota</taxon>
        <taxon>Viridiplantae</taxon>
        <taxon>Streptophyta</taxon>
        <taxon>Embryophyta</taxon>
        <taxon>Tracheophyta</taxon>
        <taxon>Spermatophyta</taxon>
        <taxon>Magnoliopsida</taxon>
        <taxon>eudicotyledons</taxon>
        <taxon>Gunneridae</taxon>
        <taxon>Pentapetalae</taxon>
        <taxon>rosids</taxon>
        <taxon>malvids</taxon>
        <taxon>Malvales</taxon>
        <taxon>Malvaceae</taxon>
        <taxon>Malvoideae</taxon>
        <taxon>Hibiscus</taxon>
    </lineage>
</organism>
<evidence type="ECO:0000313" key="3">
    <source>
        <dbReference type="Proteomes" id="UP001472677"/>
    </source>
</evidence>
<gene>
    <name evidence="2" type="ORF">V6N12_031476</name>
</gene>
<protein>
    <submittedName>
        <fullName evidence="2">Uncharacterized protein</fullName>
    </submittedName>
</protein>
<comment type="caution">
    <text evidence="2">The sequence shown here is derived from an EMBL/GenBank/DDBJ whole genome shotgun (WGS) entry which is preliminary data.</text>
</comment>
<name>A0ABR2CPC5_9ROSI</name>
<evidence type="ECO:0000313" key="2">
    <source>
        <dbReference type="EMBL" id="KAK8521582.1"/>
    </source>
</evidence>
<keyword evidence="3" id="KW-1185">Reference proteome</keyword>
<dbReference type="EMBL" id="JBBPBM010000047">
    <property type="protein sequence ID" value="KAK8521582.1"/>
    <property type="molecule type" value="Genomic_DNA"/>
</dbReference>
<feature type="region of interest" description="Disordered" evidence="1">
    <location>
        <begin position="70"/>
        <end position="103"/>
    </location>
</feature>
<reference evidence="2 3" key="1">
    <citation type="journal article" date="2024" name="G3 (Bethesda)">
        <title>Genome assembly of Hibiscus sabdariffa L. provides insights into metabolisms of medicinal natural products.</title>
        <authorList>
            <person name="Kim T."/>
        </authorList>
    </citation>
    <scope>NUCLEOTIDE SEQUENCE [LARGE SCALE GENOMIC DNA]</scope>
    <source>
        <strain evidence="2">TK-2024</strain>
        <tissue evidence="2">Old leaves</tissue>
    </source>
</reference>
<sequence length="103" mass="11368">MAEVGLDGFELQRFAGSMVLLAFPDLEKRGNFVLAMSDWSIWFDSWCSGLSRYSMSHVEAELVHVPAVEEREIDSGSEEGDSVQHGGSVVSPASHESRYMNQG</sequence>
<dbReference type="Proteomes" id="UP001472677">
    <property type="component" value="Unassembled WGS sequence"/>
</dbReference>
<accession>A0ABR2CPC5</accession>
<evidence type="ECO:0000256" key="1">
    <source>
        <dbReference type="SAM" id="MobiDB-lite"/>
    </source>
</evidence>
<proteinExistence type="predicted"/>